<reference evidence="2 3" key="1">
    <citation type="journal article" date="2016" name="Nat. Commun.">
        <title>Thousands of microbial genomes shed light on interconnected biogeochemical processes in an aquifer system.</title>
        <authorList>
            <person name="Anantharaman K."/>
            <person name="Brown C.T."/>
            <person name="Hug L.A."/>
            <person name="Sharon I."/>
            <person name="Castelle C.J."/>
            <person name="Probst A.J."/>
            <person name="Thomas B.C."/>
            <person name="Singh A."/>
            <person name="Wilkins M.J."/>
            <person name="Karaoz U."/>
            <person name="Brodie E.L."/>
            <person name="Williams K.H."/>
            <person name="Hubbard S.S."/>
            <person name="Banfield J.F."/>
        </authorList>
    </citation>
    <scope>NUCLEOTIDE SEQUENCE [LARGE SCALE GENOMIC DNA]</scope>
</reference>
<feature type="transmembrane region" description="Helical" evidence="1">
    <location>
        <begin position="149"/>
        <end position="167"/>
    </location>
</feature>
<dbReference type="EMBL" id="MHWP01000023">
    <property type="protein sequence ID" value="OHB10019.1"/>
    <property type="molecule type" value="Genomic_DNA"/>
</dbReference>
<feature type="transmembrane region" description="Helical" evidence="1">
    <location>
        <begin position="6"/>
        <end position="29"/>
    </location>
</feature>
<evidence type="ECO:0000256" key="1">
    <source>
        <dbReference type="SAM" id="Phobius"/>
    </source>
</evidence>
<gene>
    <name evidence="2" type="ORF">A3H60_02895</name>
</gene>
<comment type="caution">
    <text evidence="2">The sequence shown here is derived from an EMBL/GenBank/DDBJ whole genome shotgun (WGS) entry which is preliminary data.</text>
</comment>
<dbReference type="STRING" id="1802772.A3H60_02895"/>
<protein>
    <submittedName>
        <fullName evidence="2">Uncharacterized protein</fullName>
    </submittedName>
</protein>
<dbReference type="AlphaFoldDB" id="A0A1G2UKS5"/>
<feature type="transmembrane region" description="Helical" evidence="1">
    <location>
        <begin position="103"/>
        <end position="129"/>
    </location>
</feature>
<organism evidence="2 3">
    <name type="scientific">Candidatus Zambryskibacteria bacterium RIFCSPLOWO2_02_FULL_44_12b</name>
    <dbReference type="NCBI Taxonomy" id="1802772"/>
    <lineage>
        <taxon>Bacteria</taxon>
        <taxon>Candidatus Zambryskiibacteriota</taxon>
    </lineage>
</organism>
<keyword evidence="1" id="KW-1133">Transmembrane helix</keyword>
<feature type="transmembrane region" description="Helical" evidence="1">
    <location>
        <begin position="41"/>
        <end position="62"/>
    </location>
</feature>
<name>A0A1G2UKS5_9BACT</name>
<keyword evidence="1" id="KW-0472">Membrane</keyword>
<proteinExistence type="predicted"/>
<sequence>MNIETLITLGYYVSSIGYLVATLVTFDAVRKSGTSGLKNVLMYLFIGTGIFFVITIFQKLGADFFGITDESVDIWWHVMFYLAMISYYFGFKALVRLGSTENATVATTSVAGKTWGIFSLLVLIVVFIIPSQAEPLVNSYVSSRFGELGAHHFLAFIIAGVVGAYLFSAKVFLGQIGRAIAAPMIIAIWALCVQHFWELLTESWKVIALTSDKIEGVEKIFLTISAISVIYAASRLKAFSKTQ</sequence>
<keyword evidence="1" id="KW-0812">Transmembrane</keyword>
<accession>A0A1G2UKS5</accession>
<dbReference type="Proteomes" id="UP000177202">
    <property type="component" value="Unassembled WGS sequence"/>
</dbReference>
<evidence type="ECO:0000313" key="3">
    <source>
        <dbReference type="Proteomes" id="UP000177202"/>
    </source>
</evidence>
<feature type="transmembrane region" description="Helical" evidence="1">
    <location>
        <begin position="74"/>
        <end position="91"/>
    </location>
</feature>
<evidence type="ECO:0000313" key="2">
    <source>
        <dbReference type="EMBL" id="OHB10019.1"/>
    </source>
</evidence>